<dbReference type="InterPro" id="IPR014710">
    <property type="entry name" value="RmlC-like_jellyroll"/>
</dbReference>
<reference evidence="2 3" key="1">
    <citation type="submission" date="2024-04" db="EMBL/GenBank/DDBJ databases">
        <title>Tritrichomonas musculus Genome.</title>
        <authorList>
            <person name="Alves-Ferreira E."/>
            <person name="Grigg M."/>
            <person name="Lorenzi H."/>
            <person name="Galac M."/>
        </authorList>
    </citation>
    <scope>NUCLEOTIDE SEQUENCE [LARGE SCALE GENOMIC DNA]</scope>
    <source>
        <strain evidence="2 3">EAF2021</strain>
    </source>
</reference>
<dbReference type="Pfam" id="PF00027">
    <property type="entry name" value="cNMP_binding"/>
    <property type="match status" value="2"/>
</dbReference>
<feature type="domain" description="Cyclic nucleotide-binding" evidence="1">
    <location>
        <begin position="34"/>
        <end position="153"/>
    </location>
</feature>
<dbReference type="PANTHER" id="PTHR23011">
    <property type="entry name" value="CYCLIC NUCLEOTIDE-BINDING DOMAIN CONTAINING PROTEIN"/>
    <property type="match status" value="1"/>
</dbReference>
<dbReference type="InterPro" id="IPR018490">
    <property type="entry name" value="cNMP-bd_dom_sf"/>
</dbReference>
<dbReference type="CDD" id="cd00038">
    <property type="entry name" value="CAP_ED"/>
    <property type="match status" value="2"/>
</dbReference>
<dbReference type="Proteomes" id="UP001470230">
    <property type="component" value="Unassembled WGS sequence"/>
</dbReference>
<comment type="caution">
    <text evidence="2">The sequence shown here is derived from an EMBL/GenBank/DDBJ whole genome shotgun (WGS) entry which is preliminary data.</text>
</comment>
<name>A0ABR2LBE8_9EUKA</name>
<evidence type="ECO:0000313" key="2">
    <source>
        <dbReference type="EMBL" id="KAK8900644.1"/>
    </source>
</evidence>
<evidence type="ECO:0000259" key="1">
    <source>
        <dbReference type="PROSITE" id="PS50042"/>
    </source>
</evidence>
<protein>
    <submittedName>
        <fullName evidence="2">Rap guanine nucleotide exchange factor-like 1</fullName>
    </submittedName>
</protein>
<dbReference type="InterPro" id="IPR000595">
    <property type="entry name" value="cNMP-bd_dom"/>
</dbReference>
<evidence type="ECO:0000313" key="3">
    <source>
        <dbReference type="Proteomes" id="UP001470230"/>
    </source>
</evidence>
<proteinExistence type="predicted"/>
<feature type="domain" description="Cyclic nucleotide-binding" evidence="1">
    <location>
        <begin position="154"/>
        <end position="264"/>
    </location>
</feature>
<dbReference type="EMBL" id="JAPFFF010000001">
    <property type="protein sequence ID" value="KAK8900644.1"/>
    <property type="molecule type" value="Genomic_DNA"/>
</dbReference>
<dbReference type="SMART" id="SM00100">
    <property type="entry name" value="cNMP"/>
    <property type="match status" value="2"/>
</dbReference>
<dbReference type="SUPFAM" id="SSF51206">
    <property type="entry name" value="cAMP-binding domain-like"/>
    <property type="match status" value="2"/>
</dbReference>
<dbReference type="PANTHER" id="PTHR23011:SF28">
    <property type="entry name" value="CYCLIC NUCLEOTIDE-BINDING DOMAIN CONTAINING PROTEIN"/>
    <property type="match status" value="1"/>
</dbReference>
<organism evidence="2 3">
    <name type="scientific">Tritrichomonas musculus</name>
    <dbReference type="NCBI Taxonomy" id="1915356"/>
    <lineage>
        <taxon>Eukaryota</taxon>
        <taxon>Metamonada</taxon>
        <taxon>Parabasalia</taxon>
        <taxon>Tritrichomonadida</taxon>
        <taxon>Tritrichomonadidae</taxon>
        <taxon>Tritrichomonas</taxon>
    </lineage>
</organism>
<gene>
    <name evidence="2" type="ORF">M9Y10_002974</name>
</gene>
<sequence length="320" mass="36542">MISEHVLLALLKQSDTRTNADIEQIASFCRLFSVFNEIPEHYFNAFCKIIEIEEFDPGSVIYREGDVGSDWYIIVEGSVNVTSNMNSSSPIRGIMKIGDSFGRSSLQQDVTRAETITCIDHVYVLRVGRQQYQEMLQNAATGLDGETQSFANNFLQGLCPLPGMHIVTSIIRKVFSSNTVVMKQNEVPEGIYYILRGSAAVVREVPFRKGKGQEPITRLVEIDELFTGSTFGIRSLCLNTTENVSIIAKCELITLFLSRSDFYRKVDIQKQRKMLPPDYPDDATIRKLFKQQTEWEQYKKKVVKEVLDHKKAKRNLKLQY</sequence>
<keyword evidence="3" id="KW-1185">Reference proteome</keyword>
<dbReference type="Gene3D" id="2.60.120.10">
    <property type="entry name" value="Jelly Rolls"/>
    <property type="match status" value="2"/>
</dbReference>
<dbReference type="PROSITE" id="PS50042">
    <property type="entry name" value="CNMP_BINDING_3"/>
    <property type="match status" value="2"/>
</dbReference>
<accession>A0ABR2LBE8</accession>